<dbReference type="Proteomes" id="UP000287224">
    <property type="component" value="Unassembled WGS sequence"/>
</dbReference>
<accession>A0A401ZKY3</accession>
<organism evidence="1 2">
    <name type="scientific">Dictyobacter aurantiacus</name>
    <dbReference type="NCBI Taxonomy" id="1936993"/>
    <lineage>
        <taxon>Bacteria</taxon>
        <taxon>Bacillati</taxon>
        <taxon>Chloroflexota</taxon>
        <taxon>Ktedonobacteria</taxon>
        <taxon>Ktedonobacterales</taxon>
        <taxon>Dictyobacteraceae</taxon>
        <taxon>Dictyobacter</taxon>
    </lineage>
</organism>
<dbReference type="EMBL" id="BIFQ01000001">
    <property type="protein sequence ID" value="GCE07474.1"/>
    <property type="molecule type" value="Genomic_DNA"/>
</dbReference>
<dbReference type="Gene3D" id="2.60.120.620">
    <property type="entry name" value="q2cbj1_9rhob like domain"/>
    <property type="match status" value="1"/>
</dbReference>
<dbReference type="Pfam" id="PF05721">
    <property type="entry name" value="PhyH"/>
    <property type="match status" value="1"/>
</dbReference>
<dbReference type="GO" id="GO:0016706">
    <property type="term" value="F:2-oxoglutarate-dependent dioxygenase activity"/>
    <property type="evidence" value="ECO:0007669"/>
    <property type="project" value="UniProtKB-ARBA"/>
</dbReference>
<dbReference type="OrthoDB" id="1157001at2"/>
<evidence type="ECO:0008006" key="3">
    <source>
        <dbReference type="Google" id="ProtNLM"/>
    </source>
</evidence>
<reference evidence="2" key="1">
    <citation type="submission" date="2018-12" db="EMBL/GenBank/DDBJ databases">
        <title>Tengunoibacter tsumagoiensis gen. nov., sp. nov., Dictyobacter kobayashii sp. nov., D. alpinus sp. nov., and D. joshuensis sp. nov. and description of Dictyobacteraceae fam. nov. within the order Ktedonobacterales isolated from Tengu-no-mugimeshi.</title>
        <authorList>
            <person name="Wang C.M."/>
            <person name="Zheng Y."/>
            <person name="Sakai Y."/>
            <person name="Toyoda A."/>
            <person name="Minakuchi Y."/>
            <person name="Abe K."/>
            <person name="Yokota A."/>
            <person name="Yabe S."/>
        </authorList>
    </citation>
    <scope>NUCLEOTIDE SEQUENCE [LARGE SCALE GENOMIC DNA]</scope>
    <source>
        <strain evidence="2">S-27</strain>
    </source>
</reference>
<sequence length="276" mass="30977">MTTVSSVEPILSDDEVAQFHELGYVLVKGVLSRDEAAYYHGQILNLVPRDLTLPAHWGTHNGRLKPMNEDGSQTIDTPELLPLMINEKLYRVAVQLLGSTRLRSMDGSIGITLRNAGEKNILSQRLHLDASVPNTVDNFLFTQQELQIGGCYYFNDVEPQGGGIHVVPGGHRLVEEKARGQAGGRQLYENWKNITDFPETVEVTGEAGDFALLHHLMPHAESHNRRPRPRIAQFTRFIREDHPHYPAKPAAPDQYNQGQLRVMTPLGRKLLGVDPW</sequence>
<dbReference type="SUPFAM" id="SSF51197">
    <property type="entry name" value="Clavaminate synthase-like"/>
    <property type="match status" value="1"/>
</dbReference>
<dbReference type="RefSeq" id="WP_126598760.1">
    <property type="nucleotide sequence ID" value="NZ_BIFQ01000001.1"/>
</dbReference>
<dbReference type="AlphaFoldDB" id="A0A401ZKY3"/>
<keyword evidence="2" id="KW-1185">Reference proteome</keyword>
<evidence type="ECO:0000313" key="2">
    <source>
        <dbReference type="Proteomes" id="UP000287224"/>
    </source>
</evidence>
<gene>
    <name evidence="1" type="ORF">KDAU_48030</name>
</gene>
<comment type="caution">
    <text evidence="1">The sequence shown here is derived from an EMBL/GenBank/DDBJ whole genome shotgun (WGS) entry which is preliminary data.</text>
</comment>
<proteinExistence type="predicted"/>
<name>A0A401ZKY3_9CHLR</name>
<dbReference type="InterPro" id="IPR008775">
    <property type="entry name" value="Phytyl_CoA_dOase-like"/>
</dbReference>
<evidence type="ECO:0000313" key="1">
    <source>
        <dbReference type="EMBL" id="GCE07474.1"/>
    </source>
</evidence>
<dbReference type="PANTHER" id="PTHR31630">
    <property type="entry name" value="PHYTANOYL-COA DIOXYGENASE-RELATED-RELATED"/>
    <property type="match status" value="1"/>
</dbReference>
<protein>
    <recommendedName>
        <fullName evidence="3">Phytanoyl-CoA dioxygenase</fullName>
    </recommendedName>
</protein>